<feature type="chain" id="PRO_5041910776" description="Conidiation-specific protein 13" evidence="1">
    <location>
        <begin position="21"/>
        <end position="349"/>
    </location>
</feature>
<reference evidence="2" key="1">
    <citation type="journal article" date="2023" name="Mol. Phylogenet. Evol.">
        <title>Genome-scale phylogeny and comparative genomics of the fungal order Sordariales.</title>
        <authorList>
            <person name="Hensen N."/>
            <person name="Bonometti L."/>
            <person name="Westerberg I."/>
            <person name="Brannstrom I.O."/>
            <person name="Guillou S."/>
            <person name="Cros-Aarteil S."/>
            <person name="Calhoun S."/>
            <person name="Haridas S."/>
            <person name="Kuo A."/>
            <person name="Mondo S."/>
            <person name="Pangilinan J."/>
            <person name="Riley R."/>
            <person name="LaButti K."/>
            <person name="Andreopoulos B."/>
            <person name="Lipzen A."/>
            <person name="Chen C."/>
            <person name="Yan M."/>
            <person name="Daum C."/>
            <person name="Ng V."/>
            <person name="Clum A."/>
            <person name="Steindorff A."/>
            <person name="Ohm R.A."/>
            <person name="Martin F."/>
            <person name="Silar P."/>
            <person name="Natvig D.O."/>
            <person name="Lalanne C."/>
            <person name="Gautier V."/>
            <person name="Ament-Velasquez S.L."/>
            <person name="Kruys A."/>
            <person name="Hutchinson M.I."/>
            <person name="Powell A.J."/>
            <person name="Barry K."/>
            <person name="Miller A.N."/>
            <person name="Grigoriev I.V."/>
            <person name="Debuchy R."/>
            <person name="Gladieux P."/>
            <person name="Hiltunen Thoren M."/>
            <person name="Johannesson H."/>
        </authorList>
    </citation>
    <scope>NUCLEOTIDE SEQUENCE</scope>
    <source>
        <strain evidence="2">CBS 232.78</strain>
    </source>
</reference>
<protein>
    <recommendedName>
        <fullName evidence="4">Conidiation-specific protein 13</fullName>
    </recommendedName>
</protein>
<name>A0AAE0N2F2_9PEZI</name>
<dbReference type="SUPFAM" id="SSF55486">
    <property type="entry name" value="Metalloproteases ('zincins'), catalytic domain"/>
    <property type="match status" value="1"/>
</dbReference>
<keyword evidence="3" id="KW-1185">Reference proteome</keyword>
<sequence>MHASQILIALLVSGIPSTLAATIPGSFISRSSAPELSKLAIQPPFSEKDQNVDLQADLPTRPWRYETWPQFWIPKSCREEADVNKLNPTEFEVRDIWYEDCAAAWTVCRHGRAIESWDSILTTLGQVPVGMRQHVSNVLILPGRADAISSAAAYTRGSVLVFAPSFFKLGVLVHEFTHILDMVSLQSVVRANGYAEGTPFSRTKMWTSAYGNDTNVPTPYSRITWQEDFADAGRWAMSDMTHRGGLAAYSAGWTGCRHQIAAYKAVLGNLIFPGSGRCFGKIDTSRPVPVVLSNGDKDETVLAAAEAKKPVGNLVGTGVESIVLPPGAEDMLFVHRGAGANEVRTYLPS</sequence>
<dbReference type="Proteomes" id="UP001285441">
    <property type="component" value="Unassembled WGS sequence"/>
</dbReference>
<evidence type="ECO:0000313" key="2">
    <source>
        <dbReference type="EMBL" id="KAK3368426.1"/>
    </source>
</evidence>
<reference evidence="2" key="2">
    <citation type="submission" date="2023-06" db="EMBL/GenBank/DDBJ databases">
        <authorList>
            <consortium name="Lawrence Berkeley National Laboratory"/>
            <person name="Haridas S."/>
            <person name="Hensen N."/>
            <person name="Bonometti L."/>
            <person name="Westerberg I."/>
            <person name="Brannstrom I.O."/>
            <person name="Guillou S."/>
            <person name="Cros-Aarteil S."/>
            <person name="Calhoun S."/>
            <person name="Kuo A."/>
            <person name="Mondo S."/>
            <person name="Pangilinan J."/>
            <person name="Riley R."/>
            <person name="LaButti K."/>
            <person name="Andreopoulos B."/>
            <person name="Lipzen A."/>
            <person name="Chen C."/>
            <person name="Yanf M."/>
            <person name="Daum C."/>
            <person name="Ng V."/>
            <person name="Clum A."/>
            <person name="Steindorff A."/>
            <person name="Ohm R."/>
            <person name="Martin F."/>
            <person name="Silar P."/>
            <person name="Natvig D."/>
            <person name="Lalanne C."/>
            <person name="Gautier V."/>
            <person name="Ament-velasquez S.L."/>
            <person name="Kruys A."/>
            <person name="Hutchinson M.I."/>
            <person name="Powell A.J."/>
            <person name="Barry K."/>
            <person name="Miller A.N."/>
            <person name="Grigoriev I.V."/>
            <person name="Debuchy R."/>
            <person name="Gladieux P."/>
            <person name="Thoren M.H."/>
            <person name="Johannesson H."/>
        </authorList>
    </citation>
    <scope>NUCLEOTIDE SEQUENCE</scope>
    <source>
        <strain evidence="2">CBS 232.78</strain>
    </source>
</reference>
<comment type="caution">
    <text evidence="2">The sequence shown here is derived from an EMBL/GenBank/DDBJ whole genome shotgun (WGS) entry which is preliminary data.</text>
</comment>
<evidence type="ECO:0000313" key="3">
    <source>
        <dbReference type="Proteomes" id="UP001285441"/>
    </source>
</evidence>
<gene>
    <name evidence="2" type="ORF">B0H63DRAFT_497720</name>
</gene>
<evidence type="ECO:0008006" key="4">
    <source>
        <dbReference type="Google" id="ProtNLM"/>
    </source>
</evidence>
<accession>A0AAE0N2F2</accession>
<dbReference type="AlphaFoldDB" id="A0AAE0N2F2"/>
<dbReference type="EMBL" id="JAULSW010000010">
    <property type="protein sequence ID" value="KAK3368426.1"/>
    <property type="molecule type" value="Genomic_DNA"/>
</dbReference>
<organism evidence="2 3">
    <name type="scientific">Podospora didyma</name>
    <dbReference type="NCBI Taxonomy" id="330526"/>
    <lineage>
        <taxon>Eukaryota</taxon>
        <taxon>Fungi</taxon>
        <taxon>Dikarya</taxon>
        <taxon>Ascomycota</taxon>
        <taxon>Pezizomycotina</taxon>
        <taxon>Sordariomycetes</taxon>
        <taxon>Sordariomycetidae</taxon>
        <taxon>Sordariales</taxon>
        <taxon>Podosporaceae</taxon>
        <taxon>Podospora</taxon>
    </lineage>
</organism>
<proteinExistence type="predicted"/>
<keyword evidence="1" id="KW-0732">Signal</keyword>
<feature type="signal peptide" evidence="1">
    <location>
        <begin position="1"/>
        <end position="20"/>
    </location>
</feature>
<evidence type="ECO:0000256" key="1">
    <source>
        <dbReference type="SAM" id="SignalP"/>
    </source>
</evidence>